<dbReference type="InterPro" id="IPR029063">
    <property type="entry name" value="SAM-dependent_MTases_sf"/>
</dbReference>
<dbReference type="AlphaFoldDB" id="A0A1Q5U7N9"/>
<dbReference type="SUPFAM" id="SSF53335">
    <property type="entry name" value="S-adenosyl-L-methionine-dependent methyltransferases"/>
    <property type="match status" value="1"/>
</dbReference>
<dbReference type="EMBL" id="MKGR01000003">
    <property type="protein sequence ID" value="OKP08505.1"/>
    <property type="molecule type" value="Genomic_DNA"/>
</dbReference>
<protein>
    <submittedName>
        <fullName evidence="2">Malonyl-O-methyltransferase BioC</fullName>
    </submittedName>
</protein>
<dbReference type="InterPro" id="IPR013216">
    <property type="entry name" value="Methyltransf_11"/>
</dbReference>
<dbReference type="PANTHER" id="PTHR43591:SF24">
    <property type="entry name" value="2-METHOXY-6-POLYPRENYL-1,4-BENZOQUINOL METHYLASE, MITOCHONDRIAL"/>
    <property type="match status" value="1"/>
</dbReference>
<dbReference type="OrthoDB" id="529208at2"/>
<dbReference type="Proteomes" id="UP000186277">
    <property type="component" value="Unassembled WGS sequence"/>
</dbReference>
<gene>
    <name evidence="2" type="ORF">Xentx_00715</name>
</gene>
<keyword evidence="2" id="KW-0489">Methyltransferase</keyword>
<dbReference type="CDD" id="cd02440">
    <property type="entry name" value="AdoMet_MTases"/>
    <property type="match status" value="1"/>
</dbReference>
<reference evidence="2 3" key="1">
    <citation type="submission" date="2016-09" db="EMBL/GenBank/DDBJ databases">
        <title>Xenorhabdus thuongxuanensis sp. nov. and Xenorhabdus eapokensis sp. nov., isolated from Steinernema species.</title>
        <authorList>
            <person name="Kaempfer P."/>
            <person name="Tobias N.J."/>
            <person name="Phan Ke L."/>
            <person name="Bode H.B."/>
            <person name="Glaeser S.P."/>
        </authorList>
    </citation>
    <scope>NUCLEOTIDE SEQUENCE [LARGE SCALE GENOMIC DNA]</scope>
    <source>
        <strain evidence="2 3">30TX1</strain>
    </source>
</reference>
<evidence type="ECO:0000313" key="3">
    <source>
        <dbReference type="Proteomes" id="UP000186277"/>
    </source>
</evidence>
<dbReference type="GO" id="GO:0032259">
    <property type="term" value="P:methylation"/>
    <property type="evidence" value="ECO:0007669"/>
    <property type="project" value="UniProtKB-KW"/>
</dbReference>
<feature type="domain" description="Methyltransferase type 11" evidence="1">
    <location>
        <begin position="40"/>
        <end position="135"/>
    </location>
</feature>
<evidence type="ECO:0000259" key="1">
    <source>
        <dbReference type="Pfam" id="PF08241"/>
    </source>
</evidence>
<accession>A0A1Q5U7N9</accession>
<dbReference type="PANTHER" id="PTHR43591">
    <property type="entry name" value="METHYLTRANSFERASE"/>
    <property type="match status" value="1"/>
</dbReference>
<name>A0A1Q5U7N9_9GAMM</name>
<dbReference type="RefSeq" id="WP_074018898.1">
    <property type="nucleotide sequence ID" value="NZ_CAWMWP010000054.1"/>
</dbReference>
<comment type="caution">
    <text evidence="2">The sequence shown here is derived from an EMBL/GenBank/DDBJ whole genome shotgun (WGS) entry which is preliminary data.</text>
</comment>
<dbReference type="GO" id="GO:0008757">
    <property type="term" value="F:S-adenosylmethionine-dependent methyltransferase activity"/>
    <property type="evidence" value="ECO:0007669"/>
    <property type="project" value="InterPro"/>
</dbReference>
<evidence type="ECO:0000313" key="2">
    <source>
        <dbReference type="EMBL" id="OKP08505.1"/>
    </source>
</evidence>
<keyword evidence="3" id="KW-1185">Reference proteome</keyword>
<dbReference type="Pfam" id="PF08241">
    <property type="entry name" value="Methyltransf_11"/>
    <property type="match status" value="1"/>
</dbReference>
<proteinExistence type="predicted"/>
<dbReference type="Gene3D" id="3.40.50.150">
    <property type="entry name" value="Vaccinia Virus protein VP39"/>
    <property type="match status" value="1"/>
</dbReference>
<keyword evidence="2" id="KW-0808">Transferase</keyword>
<organism evidence="2 3">
    <name type="scientific">Xenorhabdus thuongxuanensis</name>
    <dbReference type="NCBI Taxonomy" id="1873484"/>
    <lineage>
        <taxon>Bacteria</taxon>
        <taxon>Pseudomonadati</taxon>
        <taxon>Pseudomonadota</taxon>
        <taxon>Gammaproteobacteria</taxon>
        <taxon>Enterobacterales</taxon>
        <taxon>Morganellaceae</taxon>
        <taxon>Xenorhabdus</taxon>
    </lineage>
</organism>
<sequence length="260" mass="29839">MPINFNAPENRHTYLGREVQQEWFDLMQKLVDPHDKEIADIGCGGGIYSLAWQKMGAKKVTCVDFSQQMLADAAENTQSLPNIIIKQGNALCTGLPDSCQDIVFERALIHHISQENRNSCFAEAHRLLRSGGVYILQDRTLQDIQRPGSPEHIRGYIFDIYPHLQYFENQRRPDDNIEVIDGLQSVGFKQVKVFSLLEKRTTYKNFLQLAADFQARKGRSILHELSDEEIAHLIRHIEKSLGAETDIVEKDFWTIWTGIK</sequence>